<name>A0A081BZ34_VECG1</name>
<evidence type="ECO:0000256" key="7">
    <source>
        <dbReference type="RuleBase" id="RU363032"/>
    </source>
</evidence>
<sequence length="292" mass="32952">MSTILQSKGERTFRMFNAILLTVISALFLLPFLTVLTTSFVSSQEYTQRGPFILFPQHFDFGAYKMLLFQGMAVLNAYKITLMRTVIGTFLQLMVTALLAYGLSKTDLPGRRLIITLLVFVIVFPVQIIPLFLLNKSLGLIDSFWSLIFPRLVNTQYVFIMMAFFRQIPPSLEESAKIDGANYLQIFFKIILPLSLASFATIGLFYAVWQWNDWFDAAMFIIDAAKLPVQNLMRTVVLSSTMAEVMTPGQLPPPGEAIKGAMIIISTLPILMIYPFVQKYFVKGFMIGSVKG</sequence>
<keyword evidence="2 7" id="KW-0813">Transport</keyword>
<evidence type="ECO:0000313" key="9">
    <source>
        <dbReference type="EMBL" id="GAK57589.1"/>
    </source>
</evidence>
<feature type="transmembrane region" description="Helical" evidence="7">
    <location>
        <begin position="257"/>
        <end position="277"/>
    </location>
</feature>
<dbReference type="GO" id="GO:0055085">
    <property type="term" value="P:transmembrane transport"/>
    <property type="evidence" value="ECO:0007669"/>
    <property type="project" value="InterPro"/>
</dbReference>
<evidence type="ECO:0000256" key="1">
    <source>
        <dbReference type="ARBA" id="ARBA00004651"/>
    </source>
</evidence>
<evidence type="ECO:0000256" key="3">
    <source>
        <dbReference type="ARBA" id="ARBA00022475"/>
    </source>
</evidence>
<feature type="transmembrane region" description="Helical" evidence="7">
    <location>
        <begin position="186"/>
        <end position="209"/>
    </location>
</feature>
<feature type="transmembrane region" description="Helical" evidence="7">
    <location>
        <begin position="82"/>
        <end position="101"/>
    </location>
</feature>
<feature type="transmembrane region" description="Helical" evidence="7">
    <location>
        <begin position="113"/>
        <end position="132"/>
    </location>
</feature>
<comment type="similarity">
    <text evidence="7">Belongs to the binding-protein-dependent transport system permease family.</text>
</comment>
<dbReference type="STRING" id="1499967.U27_04556"/>
<dbReference type="Gene3D" id="1.10.3720.10">
    <property type="entry name" value="MetI-like"/>
    <property type="match status" value="1"/>
</dbReference>
<evidence type="ECO:0000259" key="8">
    <source>
        <dbReference type="PROSITE" id="PS50928"/>
    </source>
</evidence>
<dbReference type="SUPFAM" id="SSF161098">
    <property type="entry name" value="MetI-like"/>
    <property type="match status" value="1"/>
</dbReference>
<keyword evidence="4 7" id="KW-0812">Transmembrane</keyword>
<dbReference type="GO" id="GO:0005886">
    <property type="term" value="C:plasma membrane"/>
    <property type="evidence" value="ECO:0007669"/>
    <property type="project" value="UniProtKB-SubCell"/>
</dbReference>
<dbReference type="EMBL" id="DF820466">
    <property type="protein sequence ID" value="GAK57589.1"/>
    <property type="molecule type" value="Genomic_DNA"/>
</dbReference>
<dbReference type="HOGENOM" id="CLU_016047_1_0_0"/>
<dbReference type="InterPro" id="IPR035906">
    <property type="entry name" value="MetI-like_sf"/>
</dbReference>
<evidence type="ECO:0000256" key="4">
    <source>
        <dbReference type="ARBA" id="ARBA00022692"/>
    </source>
</evidence>
<feature type="transmembrane region" description="Helical" evidence="7">
    <location>
        <begin position="144"/>
        <end position="165"/>
    </location>
</feature>
<dbReference type="eggNOG" id="COG0395">
    <property type="taxonomic scope" value="Bacteria"/>
</dbReference>
<dbReference type="PANTHER" id="PTHR43744:SF9">
    <property type="entry name" value="POLYGALACTURONAN_RHAMNOGALACTURONAN TRANSPORT SYSTEM PERMEASE PROTEIN YTCP"/>
    <property type="match status" value="1"/>
</dbReference>
<dbReference type="Proteomes" id="UP000030661">
    <property type="component" value="Unassembled WGS sequence"/>
</dbReference>
<proteinExistence type="inferred from homology"/>
<gene>
    <name evidence="9" type="ORF">U27_04556</name>
</gene>
<dbReference type="AlphaFoldDB" id="A0A081BZ34"/>
<dbReference type="PROSITE" id="PS50928">
    <property type="entry name" value="ABC_TM1"/>
    <property type="match status" value="1"/>
</dbReference>
<reference evidence="9" key="1">
    <citation type="journal article" date="2015" name="PeerJ">
        <title>First genomic representation of candidate bacterial phylum KSB3 points to enhanced environmental sensing as a trigger of wastewater bulking.</title>
        <authorList>
            <person name="Sekiguchi Y."/>
            <person name="Ohashi A."/>
            <person name="Parks D.H."/>
            <person name="Yamauchi T."/>
            <person name="Tyson G.W."/>
            <person name="Hugenholtz P."/>
        </authorList>
    </citation>
    <scope>NUCLEOTIDE SEQUENCE [LARGE SCALE GENOMIC DNA]</scope>
</reference>
<dbReference type="Pfam" id="PF00528">
    <property type="entry name" value="BPD_transp_1"/>
    <property type="match status" value="1"/>
</dbReference>
<evidence type="ECO:0000313" key="10">
    <source>
        <dbReference type="Proteomes" id="UP000030661"/>
    </source>
</evidence>
<organism evidence="9">
    <name type="scientific">Vecturithrix granuli</name>
    <dbReference type="NCBI Taxonomy" id="1499967"/>
    <lineage>
        <taxon>Bacteria</taxon>
        <taxon>Candidatus Moduliflexota</taxon>
        <taxon>Candidatus Vecturitrichia</taxon>
        <taxon>Candidatus Vecturitrichales</taxon>
        <taxon>Candidatus Vecturitrichaceae</taxon>
        <taxon>Candidatus Vecturithrix</taxon>
    </lineage>
</organism>
<keyword evidence="3" id="KW-1003">Cell membrane</keyword>
<evidence type="ECO:0000256" key="6">
    <source>
        <dbReference type="ARBA" id="ARBA00023136"/>
    </source>
</evidence>
<accession>A0A081BZ34</accession>
<dbReference type="InterPro" id="IPR000515">
    <property type="entry name" value="MetI-like"/>
</dbReference>
<evidence type="ECO:0000256" key="5">
    <source>
        <dbReference type="ARBA" id="ARBA00022989"/>
    </source>
</evidence>
<comment type="subcellular location">
    <subcellularLocation>
        <location evidence="1 7">Cell membrane</location>
        <topology evidence="1 7">Multi-pass membrane protein</topology>
    </subcellularLocation>
</comment>
<protein>
    <submittedName>
        <fullName evidence="9">ABC transporter, Permiase</fullName>
    </submittedName>
</protein>
<dbReference type="CDD" id="cd06261">
    <property type="entry name" value="TM_PBP2"/>
    <property type="match status" value="1"/>
</dbReference>
<evidence type="ECO:0000256" key="2">
    <source>
        <dbReference type="ARBA" id="ARBA00022448"/>
    </source>
</evidence>
<keyword evidence="10" id="KW-1185">Reference proteome</keyword>
<keyword evidence="5 7" id="KW-1133">Transmembrane helix</keyword>
<dbReference type="PANTHER" id="PTHR43744">
    <property type="entry name" value="ABC TRANSPORTER PERMEASE PROTEIN MG189-RELATED-RELATED"/>
    <property type="match status" value="1"/>
</dbReference>
<keyword evidence="6 7" id="KW-0472">Membrane</keyword>
<feature type="domain" description="ABC transmembrane type-1" evidence="8">
    <location>
        <begin position="78"/>
        <end position="274"/>
    </location>
</feature>